<name>A0ACD5UUQ3_AVESA</name>
<proteinExistence type="predicted"/>
<dbReference type="EnsemblPlants" id="AVESA.00010b.r2.2CG0318560.2">
    <property type="protein sequence ID" value="AVESA.00010b.r2.2CG0318560.2.CDS"/>
    <property type="gene ID" value="AVESA.00010b.r2.2CG0318560"/>
</dbReference>
<accession>A0ACD5UUQ3</accession>
<reference evidence="1" key="1">
    <citation type="submission" date="2021-05" db="EMBL/GenBank/DDBJ databases">
        <authorList>
            <person name="Scholz U."/>
            <person name="Mascher M."/>
            <person name="Fiebig A."/>
        </authorList>
    </citation>
    <scope>NUCLEOTIDE SEQUENCE [LARGE SCALE GENOMIC DNA]</scope>
</reference>
<keyword evidence="2" id="KW-1185">Reference proteome</keyword>
<evidence type="ECO:0000313" key="1">
    <source>
        <dbReference type="EnsemblPlants" id="AVESA.00010b.r2.2CG0318560.2.CDS"/>
    </source>
</evidence>
<sequence>MAGADKSDTPTSMAEFLATRAGVRGLVESGVASVPPFFEAPCSDSTPALSTTLSVPTVDLSGPRSATVAAVGAAARSCGFFHVINHGVEDGAVVSAVQAFHELPRALRSALYTLRPVGGICYSTVPNTGGQYADRLLSWRDYLRVLLQNSPAPDVGRIPAFCRHALMEYRRRIEEFGKEITGLLSEALGVGAERLHMATQVEAWVMTGHYYPPCPEPERVVGAAEHTDPSMYTVLAQDHIGGLQVHLHDGGWADVQPVPGALLVNIGDVLKLVSNDEYKSVEHRVRIKSSVDPRVSVATFFNPAKCGDSRLLGPLPELVTPEKPARYRNFTMTEFLNTRAEFGHSSCSTDHFRVPVE</sequence>
<organism evidence="1 2">
    <name type="scientific">Avena sativa</name>
    <name type="common">Oat</name>
    <dbReference type="NCBI Taxonomy" id="4498"/>
    <lineage>
        <taxon>Eukaryota</taxon>
        <taxon>Viridiplantae</taxon>
        <taxon>Streptophyta</taxon>
        <taxon>Embryophyta</taxon>
        <taxon>Tracheophyta</taxon>
        <taxon>Spermatophyta</taxon>
        <taxon>Magnoliopsida</taxon>
        <taxon>Liliopsida</taxon>
        <taxon>Poales</taxon>
        <taxon>Poaceae</taxon>
        <taxon>BOP clade</taxon>
        <taxon>Pooideae</taxon>
        <taxon>Poodae</taxon>
        <taxon>Poeae</taxon>
        <taxon>Poeae Chloroplast Group 1 (Aveneae type)</taxon>
        <taxon>Aveninae</taxon>
        <taxon>Avena</taxon>
    </lineage>
</organism>
<evidence type="ECO:0000313" key="2">
    <source>
        <dbReference type="Proteomes" id="UP001732700"/>
    </source>
</evidence>
<protein>
    <submittedName>
        <fullName evidence="1">Uncharacterized protein</fullName>
    </submittedName>
</protein>
<dbReference type="Proteomes" id="UP001732700">
    <property type="component" value="Chromosome 2C"/>
</dbReference>
<reference evidence="1" key="2">
    <citation type="submission" date="2025-09" db="UniProtKB">
        <authorList>
            <consortium name="EnsemblPlants"/>
        </authorList>
    </citation>
    <scope>IDENTIFICATION</scope>
</reference>